<gene>
    <name evidence="1" type="ORF">E7Z57_11605</name>
</gene>
<dbReference type="Proteomes" id="UP000310553">
    <property type="component" value="Chromosome"/>
</dbReference>
<evidence type="ECO:0000313" key="1">
    <source>
        <dbReference type="EMBL" id="QCX49680.1"/>
    </source>
</evidence>
<protein>
    <submittedName>
        <fullName evidence="1">Uncharacterized protein</fullName>
    </submittedName>
</protein>
<sequence length="294" mass="32946">MNRISEKIAVPPSIGECICRGAAEGVRGGTTDTRKSVGHLKLTFAAKRLFGIYRLPTHPERFANVDDKCYKELAAALEETTAAEWSALVTDLEAVYREMQIALKADYPTGIVPLQRRIRLVANDAPSSYNILPNPKEVTYGKHLAITALKAQEEGRGDMQFETDVLTGWCLREPGAYGEILIRRNVPIADVLLSQRYVGSSARLEPDEWLVMNREPSGVLRVESQAVEVQLAPETLAGIGAIARNITWCDLEKYRWDTHRGHVKMPLLTFPEWSVDLDTGPVEPPTGRRPWWPW</sequence>
<reference evidence="1 2" key="1">
    <citation type="submission" date="2019-04" db="EMBL/GenBank/DDBJ databases">
        <title>Complete Genome of UW386 and Higher Quality Genome of UW700.</title>
        <authorList>
            <person name="Jacobs J."/>
            <person name="Perez A."/>
            <person name="Steidl O."/>
            <person name="Allen C."/>
        </authorList>
    </citation>
    <scope>NUCLEOTIDE SEQUENCE [LARGE SCALE GENOMIC DNA]</scope>
    <source>
        <strain evidence="1 2">UW386</strain>
    </source>
</reference>
<evidence type="ECO:0000313" key="2">
    <source>
        <dbReference type="Proteomes" id="UP000310553"/>
    </source>
</evidence>
<accession>A0AA92IEE0</accession>
<proteinExistence type="predicted"/>
<organism evidence="1 2">
    <name type="scientific">Ralstonia solanacearum</name>
    <name type="common">Pseudomonas solanacearum</name>
    <dbReference type="NCBI Taxonomy" id="305"/>
    <lineage>
        <taxon>Bacteria</taxon>
        <taxon>Pseudomonadati</taxon>
        <taxon>Pseudomonadota</taxon>
        <taxon>Betaproteobacteria</taxon>
        <taxon>Burkholderiales</taxon>
        <taxon>Burkholderiaceae</taxon>
        <taxon>Ralstonia</taxon>
        <taxon>Ralstonia solanacearum species complex</taxon>
    </lineage>
</organism>
<name>A0AA92IEE0_RALSL</name>
<dbReference type="EMBL" id="CP039339">
    <property type="protein sequence ID" value="QCX49680.1"/>
    <property type="molecule type" value="Genomic_DNA"/>
</dbReference>
<dbReference type="AlphaFoldDB" id="A0AA92IEE0"/>